<protein>
    <recommendedName>
        <fullName evidence="10">Radical SAM core domain-containing protein</fullName>
    </recommendedName>
</protein>
<comment type="cofactor">
    <cofactor evidence="1">
        <name>pyridoxal 5'-phosphate</name>
        <dbReference type="ChEBI" id="CHEBI:597326"/>
    </cofactor>
</comment>
<keyword evidence="4" id="KW-0479">Metal-binding</keyword>
<dbReference type="GO" id="GO:0046872">
    <property type="term" value="F:metal ion binding"/>
    <property type="evidence" value="ECO:0007669"/>
    <property type="project" value="UniProtKB-KW"/>
</dbReference>
<evidence type="ECO:0000256" key="5">
    <source>
        <dbReference type="ARBA" id="ARBA00022898"/>
    </source>
</evidence>
<dbReference type="PANTHER" id="PTHR30538:SF0">
    <property type="entry name" value="L-LYSINE 2,3-AMINOMUTASE AQ_1632-RELATED"/>
    <property type="match status" value="1"/>
</dbReference>
<sequence>MYRSLLRSSIPVVPRTIVWHHQCLSIQSTFHSGGRERGQWIVKNARIRVTQQGPLIVDTVQAQPRRKNDSVSKAFEAGNSCSSADFDKNLYWRRIKAWENVSEAEFMSHRWQVTSRLDKRPKAPTNREEFLLDVEEGMKLAPMAVRLTPHILSVADWSNPIDDPIRKQFVPLASTIVEDHPQLSLDSLHETDDSPVPGLVHRYPEKVLFLATSNCPVYCRYCTRSYAVGGNTDSVLKTPMKPSKRRWETVFDHIENTPAIQDVVVSGGDSYHLSADHLRLIGDRLLSIPHIKRFRFATKGLAVNPIRILDDRDGWVAAFVEISDKGRVLGKQVAMHTHFNHPHECTWITELAARYLFKRGVVVRNQIVLLRGVNDDVATMSTLIRKLADMNIQPYYVYQSDMVQGVEDLRTPLSTILELEKQIRGTIAGFMTPSFVVDLPGGGGKRLANSFETYDRASGVSTWKAPGVTGEKVFRYYDPIERRL</sequence>
<dbReference type="SFLD" id="SFLDS00029">
    <property type="entry name" value="Radical_SAM"/>
    <property type="match status" value="1"/>
</dbReference>
<dbReference type="NCBIfam" id="TIGR00238">
    <property type="entry name" value="KamA family radical SAM protein"/>
    <property type="match status" value="1"/>
</dbReference>
<dbReference type="SUPFAM" id="SSF102114">
    <property type="entry name" value="Radical SAM enzymes"/>
    <property type="match status" value="1"/>
</dbReference>
<evidence type="ECO:0008006" key="10">
    <source>
        <dbReference type="Google" id="ProtNLM"/>
    </source>
</evidence>
<dbReference type="Proteomes" id="UP001175353">
    <property type="component" value="Unassembled WGS sequence"/>
</dbReference>
<reference evidence="8" key="1">
    <citation type="submission" date="2023-06" db="EMBL/GenBank/DDBJ databases">
        <title>Black Yeasts Isolated from many extreme environments.</title>
        <authorList>
            <person name="Coleine C."/>
            <person name="Stajich J.E."/>
            <person name="Selbmann L."/>
        </authorList>
    </citation>
    <scope>NUCLEOTIDE SEQUENCE</scope>
    <source>
        <strain evidence="8">CCFEE 5200</strain>
    </source>
</reference>
<dbReference type="PANTHER" id="PTHR30538">
    <property type="entry name" value="LYSINE 2,3-AMINOMUTASE-RELATED"/>
    <property type="match status" value="1"/>
</dbReference>
<dbReference type="InterPro" id="IPR003739">
    <property type="entry name" value="Lys_aminomutase/Glu_NH3_mut"/>
</dbReference>
<dbReference type="GO" id="GO:0003824">
    <property type="term" value="F:catalytic activity"/>
    <property type="evidence" value="ECO:0007669"/>
    <property type="project" value="InterPro"/>
</dbReference>
<evidence type="ECO:0000313" key="9">
    <source>
        <dbReference type="Proteomes" id="UP001175353"/>
    </source>
</evidence>
<evidence type="ECO:0000256" key="3">
    <source>
        <dbReference type="ARBA" id="ARBA00022691"/>
    </source>
</evidence>
<evidence type="ECO:0000256" key="2">
    <source>
        <dbReference type="ARBA" id="ARBA00022485"/>
    </source>
</evidence>
<dbReference type="AlphaFoldDB" id="A0AAN6KIU2"/>
<dbReference type="EMBL" id="JAUJLE010000095">
    <property type="protein sequence ID" value="KAK0984761.1"/>
    <property type="molecule type" value="Genomic_DNA"/>
</dbReference>
<accession>A0AAN6KIU2</accession>
<proteinExistence type="predicted"/>
<evidence type="ECO:0000256" key="7">
    <source>
        <dbReference type="ARBA" id="ARBA00023014"/>
    </source>
</evidence>
<keyword evidence="2" id="KW-0004">4Fe-4S</keyword>
<keyword evidence="6" id="KW-0408">Iron</keyword>
<evidence type="ECO:0000256" key="4">
    <source>
        <dbReference type="ARBA" id="ARBA00022723"/>
    </source>
</evidence>
<dbReference type="Gene3D" id="3.20.20.70">
    <property type="entry name" value="Aldolase class I"/>
    <property type="match status" value="1"/>
</dbReference>
<evidence type="ECO:0000256" key="1">
    <source>
        <dbReference type="ARBA" id="ARBA00001933"/>
    </source>
</evidence>
<name>A0AAN6KIU2_9PEZI</name>
<gene>
    <name evidence="8" type="ORF">LTR91_010797</name>
</gene>
<keyword evidence="9" id="KW-1185">Reference proteome</keyword>
<keyword evidence="5" id="KW-0663">Pyridoxal phosphate</keyword>
<dbReference type="InterPro" id="IPR013785">
    <property type="entry name" value="Aldolase_TIM"/>
</dbReference>
<dbReference type="GO" id="GO:0051539">
    <property type="term" value="F:4 iron, 4 sulfur cluster binding"/>
    <property type="evidence" value="ECO:0007669"/>
    <property type="project" value="UniProtKB-KW"/>
</dbReference>
<dbReference type="SFLD" id="SFLDG01070">
    <property type="entry name" value="PLP-dependent"/>
    <property type="match status" value="1"/>
</dbReference>
<comment type="caution">
    <text evidence="8">The sequence shown here is derived from an EMBL/GenBank/DDBJ whole genome shotgun (WGS) entry which is preliminary data.</text>
</comment>
<evidence type="ECO:0000256" key="6">
    <source>
        <dbReference type="ARBA" id="ARBA00023004"/>
    </source>
</evidence>
<dbReference type="InterPro" id="IPR007197">
    <property type="entry name" value="rSAM"/>
</dbReference>
<dbReference type="InterPro" id="IPR058240">
    <property type="entry name" value="rSAM_sf"/>
</dbReference>
<keyword evidence="7" id="KW-0411">Iron-sulfur</keyword>
<keyword evidence="3" id="KW-0949">S-adenosyl-L-methionine</keyword>
<evidence type="ECO:0000313" key="8">
    <source>
        <dbReference type="EMBL" id="KAK0984761.1"/>
    </source>
</evidence>
<organism evidence="8 9">
    <name type="scientific">Friedmanniomyces endolithicus</name>
    <dbReference type="NCBI Taxonomy" id="329885"/>
    <lineage>
        <taxon>Eukaryota</taxon>
        <taxon>Fungi</taxon>
        <taxon>Dikarya</taxon>
        <taxon>Ascomycota</taxon>
        <taxon>Pezizomycotina</taxon>
        <taxon>Dothideomycetes</taxon>
        <taxon>Dothideomycetidae</taxon>
        <taxon>Mycosphaerellales</taxon>
        <taxon>Teratosphaeriaceae</taxon>
        <taxon>Friedmanniomyces</taxon>
    </lineage>
</organism>